<feature type="compositionally biased region" description="Polar residues" evidence="14">
    <location>
        <begin position="861"/>
        <end position="878"/>
    </location>
</feature>
<feature type="compositionally biased region" description="Low complexity" evidence="14">
    <location>
        <begin position="113"/>
        <end position="125"/>
    </location>
</feature>
<evidence type="ECO:0000256" key="2">
    <source>
        <dbReference type="ARBA" id="ARBA00022490"/>
    </source>
</evidence>
<keyword evidence="10" id="KW-0131">Cell cycle</keyword>
<dbReference type="GO" id="GO:0007018">
    <property type="term" value="P:microtubule-based movement"/>
    <property type="evidence" value="ECO:0007669"/>
    <property type="project" value="InterPro"/>
</dbReference>
<keyword evidence="5" id="KW-0498">Mitosis</keyword>
<feature type="domain" description="Kinesin motor" evidence="15">
    <location>
        <begin position="231"/>
        <end position="588"/>
    </location>
</feature>
<feature type="compositionally biased region" description="Pro residues" evidence="14">
    <location>
        <begin position="887"/>
        <end position="899"/>
    </location>
</feature>
<feature type="binding site" evidence="12">
    <location>
        <begin position="311"/>
        <end position="318"/>
    </location>
    <ligand>
        <name>ATP</name>
        <dbReference type="ChEBI" id="CHEBI:30616"/>
    </ligand>
</feature>
<protein>
    <recommendedName>
        <fullName evidence="13">Kinesin-like protein</fullName>
    </recommendedName>
</protein>
<keyword evidence="6 12" id="KW-0067">ATP-binding</keyword>
<dbReference type="InterPro" id="IPR019821">
    <property type="entry name" value="Kinesin_motor_CS"/>
</dbReference>
<evidence type="ECO:0000256" key="6">
    <source>
        <dbReference type="ARBA" id="ARBA00022840"/>
    </source>
</evidence>
<keyword evidence="7" id="KW-0175">Coiled coil</keyword>
<evidence type="ECO:0000256" key="11">
    <source>
        <dbReference type="ARBA" id="ARBA00054086"/>
    </source>
</evidence>
<evidence type="ECO:0000256" key="1">
    <source>
        <dbReference type="ARBA" id="ARBA00004245"/>
    </source>
</evidence>
<name>A0A9Q9DV69_CURCL</name>
<evidence type="ECO:0000313" key="16">
    <source>
        <dbReference type="EMBL" id="USP79720.1"/>
    </source>
</evidence>
<feature type="compositionally biased region" description="Polar residues" evidence="14">
    <location>
        <begin position="29"/>
        <end position="40"/>
    </location>
</feature>
<dbReference type="Gene3D" id="3.40.850.10">
    <property type="entry name" value="Kinesin motor domain"/>
    <property type="match status" value="1"/>
</dbReference>
<dbReference type="Pfam" id="PF00225">
    <property type="entry name" value="Kinesin"/>
    <property type="match status" value="1"/>
</dbReference>
<dbReference type="PROSITE" id="PS50067">
    <property type="entry name" value="KINESIN_MOTOR_2"/>
    <property type="match status" value="1"/>
</dbReference>
<dbReference type="AlphaFoldDB" id="A0A9Q9DV69"/>
<comment type="subcellular location">
    <subcellularLocation>
        <location evidence="1">Cytoplasm</location>
        <location evidence="1">Cytoskeleton</location>
    </subcellularLocation>
</comment>
<feature type="region of interest" description="Disordered" evidence="14">
    <location>
        <begin position="1"/>
        <end position="232"/>
    </location>
</feature>
<evidence type="ECO:0000259" key="15">
    <source>
        <dbReference type="PROSITE" id="PS50067"/>
    </source>
</evidence>
<dbReference type="GO" id="GO:0003777">
    <property type="term" value="F:microtubule motor activity"/>
    <property type="evidence" value="ECO:0007669"/>
    <property type="project" value="InterPro"/>
</dbReference>
<keyword evidence="8 12" id="KW-0505">Motor protein</keyword>
<dbReference type="InterPro" id="IPR027640">
    <property type="entry name" value="Kinesin-like_fam"/>
</dbReference>
<keyword evidence="3" id="KW-0132">Cell division</keyword>
<sequence length="941" mass="100936">MSGNSLPRPSRPSIAPPTGPLPSLPVPKSRSSNVGPTSGRPSLLPGATNNRAVSSSALPYRSPSISKLPPSPGLTGFSPDESAPPTALPAGKSLRKTVSIGAFPQPPRHSVRSNPSSPLSTSSTPGGDIASPRTVSKSSLPPRESSLKKPRASNVGGGRGLLPKSPLSPPSLLNGSADSVAVDSGHLSLPSPPHSRNSSPQGSYATSATTAEDGEDSTQKDGKPHKDGKGNVIVSVRVRPDVGAKDGKHDMDWEVSNKRALISYRGKEGGDYFYDNVFDPQDNNARVYDAAAKRLVRRVMEGYHGTVFAYGMTGTGKTFSMQGTATNPGVIPLAITDIFSYIRETPQREFLLRVSYIEIYNEKIIDLLAGPPVGMNGQNGPVEEIKLREDSKRGVYATPLKEEIVQSPTQLLRVIARGDNSRKVAGTQFNARSSRSHAVVQIVVESRERAPGPSTSGGDKRSGIIPGGVRVSTLSLIDLAGSEKAADSKERRTEGSHINKSLLTLGTVIGRLASDKEKSEKDKGKGDKHLPYRDSKLTRLLQPALSGNSLVSILCTIQIGASGSPAATNSHTGETLNTLKFASRAKNNIVSHAKKADESVGPGGDAGSRALLDRYRLEIEELKKQLAEGKSKEVKEKEEVDDVKRDKEEEKARELENKQRHEEQMLEMQLARTALKERIEHLNRLILSSKSLGVNNGRSFSSMSMKRTSVMSNAHTDMRPMSIRSSASHATLGAGRRKSTPQLHLDGSEEDDSVGDNGDGFASQNMQIQALQADLSDKNRYIATLEKRLLHARRASHSRVSLSLSHKLTSSEEGGMIAALAERDNEIVNLRAQLEDKERMIAALTSARKKNDNAHDLGSESPGSRRTSGYQRSTSDGSAASVIPKGPASPAPSVKPPFLPTSNTNGSTKNIEEMTRMLDEMITGRVEKTARRSSLMPVTEG</sequence>
<feature type="compositionally biased region" description="Polar residues" evidence="14">
    <location>
        <begin position="900"/>
        <end position="909"/>
    </location>
</feature>
<feature type="compositionally biased region" description="Low complexity" evidence="14">
    <location>
        <begin position="184"/>
        <end position="200"/>
    </location>
</feature>
<dbReference type="PRINTS" id="PR00380">
    <property type="entry name" value="KINESINHEAVY"/>
</dbReference>
<dbReference type="SMART" id="SM00129">
    <property type="entry name" value="KISc"/>
    <property type="match status" value="1"/>
</dbReference>
<dbReference type="Proteomes" id="UP001056012">
    <property type="component" value="Chromosome 5"/>
</dbReference>
<feature type="compositionally biased region" description="Basic and acidic residues" evidence="14">
    <location>
        <begin position="217"/>
        <end position="229"/>
    </location>
</feature>
<feature type="compositionally biased region" description="Basic and acidic residues" evidence="14">
    <location>
        <begin position="849"/>
        <end position="858"/>
    </location>
</feature>
<proteinExistence type="inferred from homology"/>
<dbReference type="PROSITE" id="PS00411">
    <property type="entry name" value="KINESIN_MOTOR_1"/>
    <property type="match status" value="1"/>
</dbReference>
<dbReference type="InterPro" id="IPR036961">
    <property type="entry name" value="Kinesin_motor_dom_sf"/>
</dbReference>
<accession>A0A9Q9DV69</accession>
<keyword evidence="17" id="KW-1185">Reference proteome</keyword>
<feature type="region of interest" description="Disordered" evidence="14">
    <location>
        <begin position="627"/>
        <end position="661"/>
    </location>
</feature>
<dbReference type="PANTHER" id="PTHR47968">
    <property type="entry name" value="CENTROMERE PROTEIN E"/>
    <property type="match status" value="1"/>
</dbReference>
<feature type="compositionally biased region" description="Polar residues" evidence="14">
    <location>
        <begin position="201"/>
        <end position="210"/>
    </location>
</feature>
<evidence type="ECO:0000256" key="3">
    <source>
        <dbReference type="ARBA" id="ARBA00022618"/>
    </source>
</evidence>
<dbReference type="SUPFAM" id="SSF52540">
    <property type="entry name" value="P-loop containing nucleoside triphosphate hydrolases"/>
    <property type="match status" value="1"/>
</dbReference>
<evidence type="ECO:0000256" key="14">
    <source>
        <dbReference type="SAM" id="MobiDB-lite"/>
    </source>
</evidence>
<keyword evidence="9" id="KW-0206">Cytoskeleton</keyword>
<evidence type="ECO:0000313" key="17">
    <source>
        <dbReference type="Proteomes" id="UP001056012"/>
    </source>
</evidence>
<dbReference type="FunFam" id="3.40.850.10:FF:000073">
    <property type="entry name" value="Kinesin-like protein"/>
    <property type="match status" value="1"/>
</dbReference>
<evidence type="ECO:0000256" key="13">
    <source>
        <dbReference type="RuleBase" id="RU000394"/>
    </source>
</evidence>
<dbReference type="VEuPathDB" id="FungiDB:yc1106_06994"/>
<dbReference type="GO" id="GO:0008017">
    <property type="term" value="F:microtubule binding"/>
    <property type="evidence" value="ECO:0007669"/>
    <property type="project" value="InterPro"/>
</dbReference>
<dbReference type="GO" id="GO:0005524">
    <property type="term" value="F:ATP binding"/>
    <property type="evidence" value="ECO:0007669"/>
    <property type="project" value="UniProtKB-UniRule"/>
</dbReference>
<dbReference type="PANTHER" id="PTHR47968:SF75">
    <property type="entry name" value="CENTROMERE-ASSOCIATED PROTEIN E"/>
    <property type="match status" value="1"/>
</dbReference>
<dbReference type="InterPro" id="IPR001752">
    <property type="entry name" value="Kinesin_motor_dom"/>
</dbReference>
<evidence type="ECO:0000256" key="10">
    <source>
        <dbReference type="ARBA" id="ARBA00023306"/>
    </source>
</evidence>
<dbReference type="OrthoDB" id="3176171at2759"/>
<keyword evidence="2" id="KW-0963">Cytoplasm</keyword>
<keyword evidence="13" id="KW-0493">Microtubule</keyword>
<evidence type="ECO:0000256" key="9">
    <source>
        <dbReference type="ARBA" id="ARBA00023212"/>
    </source>
</evidence>
<keyword evidence="4 12" id="KW-0547">Nucleotide-binding</keyword>
<evidence type="ECO:0000256" key="4">
    <source>
        <dbReference type="ARBA" id="ARBA00022741"/>
    </source>
</evidence>
<feature type="region of interest" description="Disordered" evidence="14">
    <location>
        <begin position="846"/>
        <end position="913"/>
    </location>
</feature>
<gene>
    <name evidence="16" type="ORF">yc1106_06994</name>
</gene>
<dbReference type="EMBL" id="CP089278">
    <property type="protein sequence ID" value="USP79720.1"/>
    <property type="molecule type" value="Genomic_DNA"/>
</dbReference>
<reference evidence="16" key="1">
    <citation type="submission" date="2021-12" db="EMBL/GenBank/DDBJ databases">
        <title>Curvularia clavata genome.</title>
        <authorList>
            <person name="Cao Y."/>
        </authorList>
    </citation>
    <scope>NUCLEOTIDE SEQUENCE</scope>
    <source>
        <strain evidence="16">Yc1106</strain>
    </source>
</reference>
<feature type="compositionally biased region" description="Polar residues" evidence="14">
    <location>
        <begin position="47"/>
        <end position="57"/>
    </location>
</feature>
<organism evidence="16 17">
    <name type="scientific">Curvularia clavata</name>
    <dbReference type="NCBI Taxonomy" id="95742"/>
    <lineage>
        <taxon>Eukaryota</taxon>
        <taxon>Fungi</taxon>
        <taxon>Dikarya</taxon>
        <taxon>Ascomycota</taxon>
        <taxon>Pezizomycotina</taxon>
        <taxon>Dothideomycetes</taxon>
        <taxon>Pleosporomycetidae</taxon>
        <taxon>Pleosporales</taxon>
        <taxon>Pleosporineae</taxon>
        <taxon>Pleosporaceae</taxon>
        <taxon>Curvularia</taxon>
    </lineage>
</organism>
<dbReference type="GO" id="GO:0005874">
    <property type="term" value="C:microtubule"/>
    <property type="evidence" value="ECO:0007669"/>
    <property type="project" value="UniProtKB-KW"/>
</dbReference>
<evidence type="ECO:0000256" key="5">
    <source>
        <dbReference type="ARBA" id="ARBA00022776"/>
    </source>
</evidence>
<evidence type="ECO:0000256" key="12">
    <source>
        <dbReference type="PROSITE-ProRule" id="PRU00283"/>
    </source>
</evidence>
<feature type="compositionally biased region" description="Low complexity" evidence="14">
    <location>
        <begin position="161"/>
        <end position="176"/>
    </location>
</feature>
<feature type="compositionally biased region" description="Pro residues" evidence="14">
    <location>
        <begin position="14"/>
        <end position="25"/>
    </location>
</feature>
<comment type="similarity">
    <text evidence="12 13">Belongs to the TRAFAC class myosin-kinesin ATPase superfamily. Kinesin family.</text>
</comment>
<evidence type="ECO:0000256" key="8">
    <source>
        <dbReference type="ARBA" id="ARBA00023175"/>
    </source>
</evidence>
<dbReference type="GO" id="GO:0051301">
    <property type="term" value="P:cell division"/>
    <property type="evidence" value="ECO:0007669"/>
    <property type="project" value="UniProtKB-KW"/>
</dbReference>
<feature type="region of interest" description="Disordered" evidence="14">
    <location>
        <begin position="728"/>
        <end position="762"/>
    </location>
</feature>
<evidence type="ECO:0000256" key="7">
    <source>
        <dbReference type="ARBA" id="ARBA00023054"/>
    </source>
</evidence>
<comment type="function">
    <text evidence="11">Required for assembly of the mitotic spindle.</text>
</comment>
<dbReference type="InterPro" id="IPR027417">
    <property type="entry name" value="P-loop_NTPase"/>
</dbReference>